<sequence>MRLTADATSLDLEFPPEADVPAVFDVLLEGRRTVSFPVTAATETVSASGERRITFAWPPALAQALSGRATILLRDAADKRPLGTAEVVLGSSTNLLDLRDPAGRWLSVNKWGRLAPSFDGLEPDAAAALQDRLLDRLAELQAELEALGVEPFICYGTLLGAVRDGDLIPHDDDADLGYLSRHEDPADVVWENLRLSRALVARGYSVLRHSGGHLQITFADPGAGQDHYIDIFTAFRVEGRTYLCFQVGDEELDLREREQLSLRGRSYPAPANSDALLAATYGPGWRVPDPSFTFTTPPRVRSRLSTWIGEFNMARDYWQDFYQSPGVDRVPATESTFAGWVAERLPEGAGVLDIGTGTARDARFFAREGRRVLGIDYSSAAIERARGLAAQEGWSADFRVVNLGDLTSVGDLVADLDGTVDWHLYARFLLHAIDDTARANLWTLAGAVARRGGECWFEFRTSEDQDATHVFGEHFRRYLSPEQVTDELAEHGIEVVERVHGQDLAPYRDENPWVGRLRVRGSA</sequence>
<dbReference type="Gene3D" id="3.40.50.150">
    <property type="entry name" value="Vaccinia Virus protein VP39"/>
    <property type="match status" value="1"/>
</dbReference>
<proteinExistence type="predicted"/>
<dbReference type="InterPro" id="IPR029063">
    <property type="entry name" value="SAM-dependent_MTases_sf"/>
</dbReference>
<accession>A0A6L9W7B3</accession>
<dbReference type="CDD" id="cd02440">
    <property type="entry name" value="AdoMet_MTases"/>
    <property type="match status" value="1"/>
</dbReference>
<keyword evidence="3" id="KW-0808">Transferase</keyword>
<evidence type="ECO:0000313" key="3">
    <source>
        <dbReference type="EMBL" id="NEK87270.1"/>
    </source>
</evidence>
<organism evidence="3 4">
    <name type="scientific">Blastococcus saxobsidens</name>
    <dbReference type="NCBI Taxonomy" id="138336"/>
    <lineage>
        <taxon>Bacteria</taxon>
        <taxon>Bacillati</taxon>
        <taxon>Actinomycetota</taxon>
        <taxon>Actinomycetes</taxon>
        <taxon>Geodermatophilales</taxon>
        <taxon>Geodermatophilaceae</taxon>
        <taxon>Blastococcus</taxon>
    </lineage>
</organism>
<evidence type="ECO:0000259" key="2">
    <source>
        <dbReference type="Pfam" id="PF13649"/>
    </source>
</evidence>
<name>A0A6L9W7B3_9ACTN</name>
<feature type="domain" description="Methyltransferase" evidence="2">
    <location>
        <begin position="351"/>
        <end position="453"/>
    </location>
</feature>
<dbReference type="PANTHER" id="PTHR13627:SF31">
    <property type="entry name" value="RIBITOL 5-PHOSPHATE TRANSFERASE FKRP"/>
    <property type="match status" value="1"/>
</dbReference>
<gene>
    <name evidence="3" type="ORF">GCU60_16125</name>
</gene>
<dbReference type="InterPro" id="IPR041698">
    <property type="entry name" value="Methyltransf_25"/>
</dbReference>
<protein>
    <submittedName>
        <fullName evidence="3">Methyltransferase domain-containing protein</fullName>
    </submittedName>
</protein>
<evidence type="ECO:0000313" key="4">
    <source>
        <dbReference type="Proteomes" id="UP000479241"/>
    </source>
</evidence>
<dbReference type="EMBL" id="JAAGWG010000027">
    <property type="protein sequence ID" value="NEK87270.1"/>
    <property type="molecule type" value="Genomic_DNA"/>
</dbReference>
<feature type="domain" description="LicD/FKTN/FKRP nucleotidyltransferase" evidence="1">
    <location>
        <begin position="148"/>
        <end position="177"/>
    </location>
</feature>
<dbReference type="InterPro" id="IPR007074">
    <property type="entry name" value="LicD/FKTN/FKRP_NTP_transf"/>
</dbReference>
<dbReference type="InterPro" id="IPR052613">
    <property type="entry name" value="LicD_transferase"/>
</dbReference>
<dbReference type="AlphaFoldDB" id="A0A6L9W7B3"/>
<dbReference type="Pfam" id="PF13649">
    <property type="entry name" value="Methyltransf_25"/>
    <property type="match status" value="1"/>
</dbReference>
<dbReference type="Pfam" id="PF04991">
    <property type="entry name" value="LicD"/>
    <property type="match status" value="1"/>
</dbReference>
<evidence type="ECO:0000259" key="1">
    <source>
        <dbReference type="Pfam" id="PF04991"/>
    </source>
</evidence>
<comment type="caution">
    <text evidence="3">The sequence shown here is derived from an EMBL/GenBank/DDBJ whole genome shotgun (WGS) entry which is preliminary data.</text>
</comment>
<keyword evidence="3" id="KW-0489">Methyltransferase</keyword>
<dbReference type="GO" id="GO:0008168">
    <property type="term" value="F:methyltransferase activity"/>
    <property type="evidence" value="ECO:0007669"/>
    <property type="project" value="UniProtKB-KW"/>
</dbReference>
<dbReference type="PANTHER" id="PTHR13627">
    <property type="entry name" value="FUKUTIN RELATED PROTEIN"/>
    <property type="match status" value="1"/>
</dbReference>
<reference evidence="3 4" key="1">
    <citation type="submission" date="2019-12" db="EMBL/GenBank/DDBJ databases">
        <title>the WGS of Blastococcus saxobsidens 67B17.</title>
        <authorList>
            <person name="Jiang Z."/>
        </authorList>
    </citation>
    <scope>NUCLEOTIDE SEQUENCE [LARGE SCALE GENOMIC DNA]</scope>
    <source>
        <strain evidence="3 4">67B17</strain>
    </source>
</reference>
<dbReference type="GO" id="GO:0032259">
    <property type="term" value="P:methylation"/>
    <property type="evidence" value="ECO:0007669"/>
    <property type="project" value="UniProtKB-KW"/>
</dbReference>
<dbReference type="RefSeq" id="WP_163207078.1">
    <property type="nucleotide sequence ID" value="NZ_JAAGWG010000027.1"/>
</dbReference>
<dbReference type="SUPFAM" id="SSF53335">
    <property type="entry name" value="S-adenosyl-L-methionine-dependent methyltransferases"/>
    <property type="match status" value="1"/>
</dbReference>
<dbReference type="GO" id="GO:0009100">
    <property type="term" value="P:glycoprotein metabolic process"/>
    <property type="evidence" value="ECO:0007669"/>
    <property type="project" value="UniProtKB-ARBA"/>
</dbReference>
<dbReference type="Proteomes" id="UP000479241">
    <property type="component" value="Unassembled WGS sequence"/>
</dbReference>